<keyword evidence="3" id="KW-1185">Reference proteome</keyword>
<accession>A0AAN9ELX2</accession>
<evidence type="ECO:0000256" key="1">
    <source>
        <dbReference type="SAM" id="MobiDB-lite"/>
    </source>
</evidence>
<name>A0AAN9ELX2_CROPI</name>
<dbReference type="AlphaFoldDB" id="A0AAN9ELX2"/>
<dbReference type="Proteomes" id="UP001372338">
    <property type="component" value="Unassembled WGS sequence"/>
</dbReference>
<gene>
    <name evidence="2" type="ORF">RIF29_25666</name>
</gene>
<evidence type="ECO:0000313" key="3">
    <source>
        <dbReference type="Proteomes" id="UP001372338"/>
    </source>
</evidence>
<organism evidence="2 3">
    <name type="scientific">Crotalaria pallida</name>
    <name type="common">Smooth rattlebox</name>
    <name type="synonym">Crotalaria striata</name>
    <dbReference type="NCBI Taxonomy" id="3830"/>
    <lineage>
        <taxon>Eukaryota</taxon>
        <taxon>Viridiplantae</taxon>
        <taxon>Streptophyta</taxon>
        <taxon>Embryophyta</taxon>
        <taxon>Tracheophyta</taxon>
        <taxon>Spermatophyta</taxon>
        <taxon>Magnoliopsida</taxon>
        <taxon>eudicotyledons</taxon>
        <taxon>Gunneridae</taxon>
        <taxon>Pentapetalae</taxon>
        <taxon>rosids</taxon>
        <taxon>fabids</taxon>
        <taxon>Fabales</taxon>
        <taxon>Fabaceae</taxon>
        <taxon>Papilionoideae</taxon>
        <taxon>50 kb inversion clade</taxon>
        <taxon>genistoids sensu lato</taxon>
        <taxon>core genistoids</taxon>
        <taxon>Crotalarieae</taxon>
        <taxon>Crotalaria</taxon>
    </lineage>
</organism>
<dbReference type="EMBL" id="JAYWIO010000005">
    <property type="protein sequence ID" value="KAK7259994.1"/>
    <property type="molecule type" value="Genomic_DNA"/>
</dbReference>
<feature type="region of interest" description="Disordered" evidence="1">
    <location>
        <begin position="1"/>
        <end position="29"/>
    </location>
</feature>
<proteinExistence type="predicted"/>
<comment type="caution">
    <text evidence="2">The sequence shown here is derived from an EMBL/GenBank/DDBJ whole genome shotgun (WGS) entry which is preliminary data.</text>
</comment>
<protein>
    <submittedName>
        <fullName evidence="2">Uncharacterized protein</fullName>
    </submittedName>
</protein>
<reference evidence="2 3" key="1">
    <citation type="submission" date="2024-01" db="EMBL/GenBank/DDBJ databases">
        <title>The genomes of 5 underutilized Papilionoideae crops provide insights into root nodulation and disease resistanc.</title>
        <authorList>
            <person name="Yuan L."/>
        </authorList>
    </citation>
    <scope>NUCLEOTIDE SEQUENCE [LARGE SCALE GENOMIC DNA]</scope>
    <source>
        <strain evidence="2">ZHUSHIDOU_FW_LH</strain>
        <tissue evidence="2">Leaf</tissue>
    </source>
</reference>
<sequence>MSRGEPVEEGLGFAASQPPSSIRGGEHRLPPICGEEGRDHPSQSIVEAIAERKLTRSREETRERKSSQFAEAAFSVDFSIGLFVAFSAETVAFSSSSLATVVIRMDAVASEFYASDKKYDLNFKER</sequence>
<evidence type="ECO:0000313" key="2">
    <source>
        <dbReference type="EMBL" id="KAK7259994.1"/>
    </source>
</evidence>